<proteinExistence type="predicted"/>
<accession>A0A6C0BL26</accession>
<evidence type="ECO:0000313" key="1">
    <source>
        <dbReference type="EMBL" id="QHS93077.1"/>
    </source>
</evidence>
<sequence>MSLSDLPEEIAFKISEYGQILPLLDLQYIVDEVRVLDPNFSWYSELMIHYLRKVDVFYNVMIIPGKLRLTYDSIILEADDPISDDITNLLYNNNIECTIEVNKLIIYNVSQEQLINSSSLIDVRSKFLISRDPAIDTIITSKTEQHRSHEGRHSIDNRGVSMRDDYLLMIENTTLPRELGLDSPSDVEILEIILELDPKFNVGELLHWLRTRSEVIKALKDNTFKSGDEGIDRWIHVAHDLITEGTMIEYIIMSMEDFDDIIGLDCIDNEACLRVIERYGLCDDVIESFGESSTQDPLNIVHSSHWNDIARAFTYLKPIFMRTNNRIHGIMWSIYLE</sequence>
<reference evidence="1" key="1">
    <citation type="journal article" date="2020" name="Nature">
        <title>Giant virus diversity and host interactions through global metagenomics.</title>
        <authorList>
            <person name="Schulz F."/>
            <person name="Roux S."/>
            <person name="Paez-Espino D."/>
            <person name="Jungbluth S."/>
            <person name="Walsh D.A."/>
            <person name="Denef V.J."/>
            <person name="McMahon K.D."/>
            <person name="Konstantinidis K.T."/>
            <person name="Eloe-Fadrosh E.A."/>
            <person name="Kyrpides N.C."/>
            <person name="Woyke T."/>
        </authorList>
    </citation>
    <scope>NUCLEOTIDE SEQUENCE</scope>
    <source>
        <strain evidence="1">GVMAG-M-3300017651-5</strain>
    </source>
</reference>
<dbReference type="AlphaFoldDB" id="A0A6C0BL26"/>
<name>A0A6C0BL26_9ZZZZ</name>
<dbReference type="EMBL" id="MN739196">
    <property type="protein sequence ID" value="QHS93077.1"/>
    <property type="molecule type" value="Genomic_DNA"/>
</dbReference>
<protein>
    <submittedName>
        <fullName evidence="1">Uncharacterized protein</fullName>
    </submittedName>
</protein>
<organism evidence="1">
    <name type="scientific">viral metagenome</name>
    <dbReference type="NCBI Taxonomy" id="1070528"/>
    <lineage>
        <taxon>unclassified sequences</taxon>
        <taxon>metagenomes</taxon>
        <taxon>organismal metagenomes</taxon>
    </lineage>
</organism>